<dbReference type="GeneID" id="66129088"/>
<evidence type="ECO:0000256" key="2">
    <source>
        <dbReference type="SAM" id="MobiDB-lite"/>
    </source>
</evidence>
<dbReference type="Proteomes" id="UP001196530">
    <property type="component" value="Unassembled WGS sequence"/>
</dbReference>
<proteinExistence type="inferred from homology"/>
<dbReference type="Gene3D" id="3.90.1410.10">
    <property type="entry name" value="set domain protein methyltransferase, domain 1"/>
    <property type="match status" value="1"/>
</dbReference>
<dbReference type="AlphaFoldDB" id="A0AAN6I3Z3"/>
<dbReference type="SUPFAM" id="SSF82199">
    <property type="entry name" value="SET domain"/>
    <property type="match status" value="1"/>
</dbReference>
<evidence type="ECO:0000313" key="5">
    <source>
        <dbReference type="Proteomes" id="UP001196530"/>
    </source>
</evidence>
<protein>
    <recommendedName>
        <fullName evidence="1">Ribosomal lysine N-methyltransferase 4</fullName>
        <ecNumber evidence="1">2.1.1.-</ecNumber>
    </recommendedName>
</protein>
<dbReference type="FunFam" id="3.90.1410.10:FF:000007">
    <property type="entry name" value="Ribosomal lysine N-methyltransferase 4"/>
    <property type="match status" value="1"/>
</dbReference>
<dbReference type="Pfam" id="PF00856">
    <property type="entry name" value="SET"/>
    <property type="match status" value="1"/>
</dbReference>
<dbReference type="PANTHER" id="PTHR13271">
    <property type="entry name" value="UNCHARACTERIZED PUTATIVE METHYLTRANSFERASE"/>
    <property type="match status" value="1"/>
</dbReference>
<dbReference type="InterPro" id="IPR050600">
    <property type="entry name" value="SETD3_SETD6_MTase"/>
</dbReference>
<comment type="subcellular location">
    <subcellularLocation>
        <location evidence="1">Nucleus</location>
    </subcellularLocation>
</comment>
<dbReference type="EC" id="2.1.1.-" evidence="1"/>
<dbReference type="GO" id="GO:0016279">
    <property type="term" value="F:protein-lysine N-methyltransferase activity"/>
    <property type="evidence" value="ECO:0007669"/>
    <property type="project" value="UniProtKB-UniRule"/>
</dbReference>
<name>A0AAN6I3Z3_PICAN</name>
<dbReference type="InterPro" id="IPR011383">
    <property type="entry name" value="N-lys_methylase_SETD6"/>
</dbReference>
<keyword evidence="1" id="KW-0489">Methyltransferase</keyword>
<sequence>MDSFATSTAAFDSWLHRHYDYISDDIEIADLRNSHEGRGLRARNDIQKDTVLFRLARDHILNIRTAALGKLKLGNQEVLETLNQWEALILCLAYEMMLGEESQWSSYLAVLPEKFNSLMFWSSEELEKLKPSNVLQRIGREQAEQMHSKLVPEYCLRLGSKKLVEYLTLDRFHVVASIIMSYSFDVDDPEDEPGDDPEDGEEEDEEIDEIEQECIKYDGYLKSMVPLADTLNSNTNLVNANLSYENDALVMTATKDIQKGEQIYNIYGELPNSEILRKYGYVELPASKYEFAELPLTVIKQTFVNNYISSLDSKIRETLFDKTAELISESEYLDESLEDQEGGIVLDAYEVFADADVLPELLLLIQILTTCYESFETDPKWAKKLARTRSELESFINRCILKSFQLVEKKIITNKCVENLNKCVEGRIAQYGAAQDYEIPASYRDFDRAELASIVLRCEVNCLRNVRNNFPEKYERIDDSKLLKNVLKRKAEADTQKNKKQKN</sequence>
<dbReference type="RefSeq" id="XP_043057624.1">
    <property type="nucleotide sequence ID" value="XM_043205802.1"/>
</dbReference>
<dbReference type="EMBL" id="JAHLUX010000012">
    <property type="protein sequence ID" value="KAG7816071.1"/>
    <property type="molecule type" value="Genomic_DNA"/>
</dbReference>
<dbReference type="GO" id="GO:0032259">
    <property type="term" value="P:methylation"/>
    <property type="evidence" value="ECO:0007669"/>
    <property type="project" value="UniProtKB-KW"/>
</dbReference>
<feature type="domain" description="SET" evidence="3">
    <location>
        <begin position="24"/>
        <end position="268"/>
    </location>
</feature>
<keyword evidence="1" id="KW-0539">Nucleus</keyword>
<dbReference type="GO" id="GO:0005634">
    <property type="term" value="C:nucleus"/>
    <property type="evidence" value="ECO:0007669"/>
    <property type="project" value="UniProtKB-SubCell"/>
</dbReference>
<evidence type="ECO:0000256" key="1">
    <source>
        <dbReference type="PIRNR" id="PIRNR011771"/>
    </source>
</evidence>
<keyword evidence="1" id="KW-0949">S-adenosyl-L-methionine</keyword>
<accession>A0AAN6I3Z3</accession>
<reference evidence="4" key="1">
    <citation type="journal article" date="2021" name="G3 (Bethesda)">
        <title>Genomic diversity, chromosomal rearrangements, and interspecies hybridization in the ogataea polymorpha species complex.</title>
        <authorList>
            <person name="Hanson S.J."/>
            <person name="Cinneide E.O."/>
            <person name="Salzberg L.I."/>
            <person name="Wolfe K.H."/>
            <person name="McGowan J."/>
            <person name="Fitzpatrick D.A."/>
            <person name="Matlin K."/>
        </authorList>
    </citation>
    <scope>NUCLEOTIDE SEQUENCE</scope>
    <source>
        <strain evidence="4">61-244</strain>
    </source>
</reference>
<dbReference type="PANTHER" id="PTHR13271:SF34">
    <property type="entry name" value="N-LYSINE METHYLTRANSFERASE SETD6"/>
    <property type="match status" value="1"/>
</dbReference>
<dbReference type="PIRSF" id="PIRSF011771">
    <property type="entry name" value="RMS1_SET"/>
    <property type="match status" value="1"/>
</dbReference>
<organism evidence="4 5">
    <name type="scientific">Pichia angusta</name>
    <name type="common">Yeast</name>
    <name type="synonym">Hansenula polymorpha</name>
    <dbReference type="NCBI Taxonomy" id="870730"/>
    <lineage>
        <taxon>Eukaryota</taxon>
        <taxon>Fungi</taxon>
        <taxon>Dikarya</taxon>
        <taxon>Ascomycota</taxon>
        <taxon>Saccharomycotina</taxon>
        <taxon>Pichiomycetes</taxon>
        <taxon>Pichiales</taxon>
        <taxon>Pichiaceae</taxon>
        <taxon>Ogataea</taxon>
    </lineage>
</organism>
<evidence type="ECO:0000313" key="4">
    <source>
        <dbReference type="EMBL" id="KAG7816071.1"/>
    </source>
</evidence>
<comment type="function">
    <text evidence="1">S-adenosyl-L-methionine-dependent protein-lysine N-methyltransferase that monomethylates 60S ribosomal protein L42.</text>
</comment>
<dbReference type="InterPro" id="IPR046341">
    <property type="entry name" value="SET_dom_sf"/>
</dbReference>
<comment type="caution">
    <text evidence="4">The sequence shown here is derived from an EMBL/GenBank/DDBJ whole genome shotgun (WGS) entry which is preliminary data.</text>
</comment>
<comment type="similarity">
    <text evidence="1">Belongs to the class V-like SAM-binding methyltransferase superfamily. Histone-lysine methyltransferase family. SETD6 subfamily.</text>
</comment>
<evidence type="ECO:0000259" key="3">
    <source>
        <dbReference type="PROSITE" id="PS50280"/>
    </source>
</evidence>
<gene>
    <name evidence="4" type="ORF">KL928_005037</name>
</gene>
<feature type="region of interest" description="Disordered" evidence="2">
    <location>
        <begin position="185"/>
        <end position="207"/>
    </location>
</feature>
<keyword evidence="1" id="KW-0808">Transferase</keyword>
<dbReference type="InterPro" id="IPR001214">
    <property type="entry name" value="SET_dom"/>
</dbReference>
<dbReference type="PROSITE" id="PS50280">
    <property type="entry name" value="SET"/>
    <property type="match status" value="1"/>
</dbReference>